<protein>
    <submittedName>
        <fullName evidence="1">Four helix bundle protein</fullName>
    </submittedName>
</protein>
<dbReference type="PANTHER" id="PTHR38471:SF2">
    <property type="entry name" value="FOUR HELIX BUNDLE PROTEIN"/>
    <property type="match status" value="1"/>
</dbReference>
<dbReference type="NCBIfam" id="TIGR02436">
    <property type="entry name" value="four helix bundle protein"/>
    <property type="match status" value="1"/>
</dbReference>
<dbReference type="AlphaFoldDB" id="A0A1F5HGH4"/>
<gene>
    <name evidence="1" type="ORF">A3F45_04330</name>
</gene>
<evidence type="ECO:0000313" key="2">
    <source>
        <dbReference type="Proteomes" id="UP000178369"/>
    </source>
</evidence>
<dbReference type="EMBL" id="MFBL01000058">
    <property type="protein sequence ID" value="OGE03233.1"/>
    <property type="molecule type" value="Genomic_DNA"/>
</dbReference>
<evidence type="ECO:0000313" key="1">
    <source>
        <dbReference type="EMBL" id="OGE03233.1"/>
    </source>
</evidence>
<dbReference type="SUPFAM" id="SSF158446">
    <property type="entry name" value="IVS-encoded protein-like"/>
    <property type="match status" value="1"/>
</dbReference>
<dbReference type="Proteomes" id="UP000178369">
    <property type="component" value="Unassembled WGS sequence"/>
</dbReference>
<accession>A0A1F5HGH4</accession>
<proteinExistence type="predicted"/>
<sequence length="134" mass="15579">MNSSGNKTIIKSFRDLEVYQNTYKAMIIVYKEVLPKLPNSEKFDLHDQLARSAKAIPRLIAEGYAKRHQRAGFQKYLDDAMGECNETIVSLEQARDLYNIDKKIIDQLVDIYDKSGRQLYKLSIAWSKFKRLTT</sequence>
<dbReference type="InterPro" id="IPR036583">
    <property type="entry name" value="23S_rRNA_IVS_sf"/>
</dbReference>
<dbReference type="Pfam" id="PF05635">
    <property type="entry name" value="23S_rRNA_IVP"/>
    <property type="match status" value="1"/>
</dbReference>
<dbReference type="InterPro" id="IPR012657">
    <property type="entry name" value="23S_rRNA-intervening_sequence"/>
</dbReference>
<name>A0A1F5HGH4_9BACT</name>
<dbReference type="PANTHER" id="PTHR38471">
    <property type="entry name" value="FOUR HELIX BUNDLE PROTEIN"/>
    <property type="match status" value="1"/>
</dbReference>
<comment type="caution">
    <text evidence="1">The sequence shown here is derived from an EMBL/GenBank/DDBJ whole genome shotgun (WGS) entry which is preliminary data.</text>
</comment>
<organism evidence="1 2">
    <name type="scientific">Candidatus Curtissbacteria bacterium RIFCSPHIGHO2_12_FULL_41_17</name>
    <dbReference type="NCBI Taxonomy" id="1797722"/>
    <lineage>
        <taxon>Bacteria</taxon>
        <taxon>Candidatus Curtissiibacteriota</taxon>
    </lineage>
</organism>
<reference evidence="1 2" key="1">
    <citation type="journal article" date="2016" name="Nat. Commun.">
        <title>Thousands of microbial genomes shed light on interconnected biogeochemical processes in an aquifer system.</title>
        <authorList>
            <person name="Anantharaman K."/>
            <person name="Brown C.T."/>
            <person name="Hug L.A."/>
            <person name="Sharon I."/>
            <person name="Castelle C.J."/>
            <person name="Probst A.J."/>
            <person name="Thomas B.C."/>
            <person name="Singh A."/>
            <person name="Wilkins M.J."/>
            <person name="Karaoz U."/>
            <person name="Brodie E.L."/>
            <person name="Williams K.H."/>
            <person name="Hubbard S.S."/>
            <person name="Banfield J.F."/>
        </authorList>
    </citation>
    <scope>NUCLEOTIDE SEQUENCE [LARGE SCALE GENOMIC DNA]</scope>
</reference>
<dbReference type="Gene3D" id="1.20.1440.60">
    <property type="entry name" value="23S rRNA-intervening sequence"/>
    <property type="match status" value="1"/>
</dbReference>